<dbReference type="GO" id="GO:0046933">
    <property type="term" value="F:proton-transporting ATP synthase activity, rotational mechanism"/>
    <property type="evidence" value="ECO:0007669"/>
    <property type="project" value="TreeGrafter"/>
</dbReference>
<keyword evidence="10" id="KW-0406">Ion transport</keyword>
<keyword evidence="5" id="KW-0813">Transport</keyword>
<keyword evidence="9 14" id="KW-1133">Transmembrane helix</keyword>
<feature type="transmembrane region" description="Helical" evidence="14">
    <location>
        <begin position="187"/>
        <end position="219"/>
    </location>
</feature>
<dbReference type="InterPro" id="IPR045083">
    <property type="entry name" value="ATP_synth_F0_asu_bact/mt"/>
</dbReference>
<organism evidence="15">
    <name type="scientific">Coleoptera sp. 1 AH-2016</name>
    <dbReference type="NCBI Taxonomy" id="1903823"/>
    <lineage>
        <taxon>Eukaryota</taxon>
        <taxon>Metazoa</taxon>
        <taxon>Ecdysozoa</taxon>
        <taxon>Arthropoda</taxon>
        <taxon>Hexapoda</taxon>
        <taxon>Insecta</taxon>
        <taxon>Pterygota</taxon>
        <taxon>Neoptera</taxon>
        <taxon>Endopterygota</taxon>
        <taxon>Coleoptera</taxon>
    </lineage>
</organism>
<evidence type="ECO:0000256" key="8">
    <source>
        <dbReference type="ARBA" id="ARBA00022781"/>
    </source>
</evidence>
<evidence type="ECO:0000256" key="6">
    <source>
        <dbReference type="ARBA" id="ARBA00022547"/>
    </source>
</evidence>
<dbReference type="PRINTS" id="PR00123">
    <property type="entry name" value="ATPASEA"/>
</dbReference>
<evidence type="ECO:0000256" key="2">
    <source>
        <dbReference type="ARBA" id="ARBA00004141"/>
    </source>
</evidence>
<feature type="transmembrane region" description="Helical" evidence="14">
    <location>
        <begin position="101"/>
        <end position="119"/>
    </location>
</feature>
<evidence type="ECO:0000256" key="12">
    <source>
        <dbReference type="ARBA" id="ARBA00023310"/>
    </source>
</evidence>
<keyword evidence="11 14" id="KW-0472">Membrane</keyword>
<name>A0A343C2E3_9COLE</name>
<dbReference type="Pfam" id="PF00119">
    <property type="entry name" value="ATP-synt_A"/>
    <property type="match status" value="1"/>
</dbReference>
<feature type="transmembrane region" description="Helical" evidence="14">
    <location>
        <begin position="21"/>
        <end position="46"/>
    </location>
</feature>
<dbReference type="PANTHER" id="PTHR11410">
    <property type="entry name" value="ATP SYNTHASE SUBUNIT A"/>
    <property type="match status" value="1"/>
</dbReference>
<feature type="transmembrane region" description="Helical" evidence="14">
    <location>
        <begin position="125"/>
        <end position="145"/>
    </location>
</feature>
<dbReference type="CDD" id="cd00310">
    <property type="entry name" value="ATP-synt_Fo_a_6"/>
    <property type="match status" value="1"/>
</dbReference>
<evidence type="ECO:0000256" key="5">
    <source>
        <dbReference type="ARBA" id="ARBA00022448"/>
    </source>
</evidence>
<dbReference type="EMBL" id="KX087260">
    <property type="protein sequence ID" value="ARH54186.1"/>
    <property type="molecule type" value="Genomic_DNA"/>
</dbReference>
<evidence type="ECO:0000256" key="1">
    <source>
        <dbReference type="ARBA" id="ARBA00002070"/>
    </source>
</evidence>
<feature type="transmembrane region" description="Helical" evidence="14">
    <location>
        <begin position="66"/>
        <end position="89"/>
    </location>
</feature>
<evidence type="ECO:0000256" key="13">
    <source>
        <dbReference type="RuleBase" id="RU004450"/>
    </source>
</evidence>
<evidence type="ECO:0000256" key="9">
    <source>
        <dbReference type="ARBA" id="ARBA00022989"/>
    </source>
</evidence>
<sequence>MMMNLFSSFDPSTSHILSNNWISCWLILLLIPPIFTLIPSRIFWFWLQINLLLFNELKILIKSRNYTGMTLLFNSLFFFILMNNFMGLFPYIFTCSSHMNFSIYLSLPLWFSFMLFGWIKNTMHMFAHLVPQGAPNTLLPFLVIIETTSNIIRPMTLAIRLTANMIAGHLLLTLLGDTGPQLEFFPLNILIFIQMLLLMLEFSVSIIQAYVFSILLTLYSKEVN</sequence>
<gene>
    <name evidence="15" type="primary">atp6</name>
</gene>
<evidence type="ECO:0000256" key="7">
    <source>
        <dbReference type="ARBA" id="ARBA00022692"/>
    </source>
</evidence>
<feature type="transmembrane region" description="Helical" evidence="14">
    <location>
        <begin position="157"/>
        <end position="175"/>
    </location>
</feature>
<dbReference type="GO" id="GO:0005743">
    <property type="term" value="C:mitochondrial inner membrane"/>
    <property type="evidence" value="ECO:0007669"/>
    <property type="project" value="UniProtKB-SubCell"/>
</dbReference>
<evidence type="ECO:0000256" key="11">
    <source>
        <dbReference type="ARBA" id="ARBA00023136"/>
    </source>
</evidence>
<comment type="similarity">
    <text evidence="3">Belongs to the ATPase A chain family.</text>
</comment>
<keyword evidence="8" id="KW-0375">Hydrogen ion transport</keyword>
<keyword evidence="6" id="KW-0138">CF(0)</keyword>
<dbReference type="PANTHER" id="PTHR11410:SF0">
    <property type="entry name" value="ATP SYNTHASE SUBUNIT A"/>
    <property type="match status" value="1"/>
</dbReference>
<evidence type="ECO:0000256" key="4">
    <source>
        <dbReference type="ARBA" id="ARBA00011648"/>
    </source>
</evidence>
<evidence type="ECO:0000256" key="14">
    <source>
        <dbReference type="SAM" id="Phobius"/>
    </source>
</evidence>
<geneLocation type="mitochondrion" evidence="15"/>
<dbReference type="InterPro" id="IPR023011">
    <property type="entry name" value="ATP_synth_F0_asu_AS"/>
</dbReference>
<dbReference type="AlphaFoldDB" id="A0A343C2E3"/>
<comment type="function">
    <text evidence="1">Mitochondrial membrane ATP synthase (F(1)F(0) ATP synthase or Complex V) produces ATP from ADP in the presence of a proton gradient across the membrane which is generated by electron transport complexes of the respiratory chain. F-type ATPases consist of two structural domains, F(1) - containing the extramembraneous catalytic core and F(0) - containing the membrane proton channel, linked together by a central stalk and a peripheral stalk. During catalysis, ATP synthesis in the catalytic domain of F(1) is coupled via a rotary mechanism of the central stalk subunits to proton translocation. Key component of the proton channel; it may play a direct role in the translocation of protons across the membrane.</text>
</comment>
<proteinExistence type="inferred from homology"/>
<evidence type="ECO:0000313" key="15">
    <source>
        <dbReference type="EMBL" id="ARH54186.1"/>
    </source>
</evidence>
<dbReference type="NCBIfam" id="TIGR01131">
    <property type="entry name" value="ATP_synt_6_or_A"/>
    <property type="match status" value="1"/>
</dbReference>
<protein>
    <recommendedName>
        <fullName evidence="13">ATP synthase subunit a</fullName>
    </recommendedName>
</protein>
<keyword evidence="7 14" id="KW-0812">Transmembrane</keyword>
<dbReference type="PROSITE" id="PS00449">
    <property type="entry name" value="ATPASE_A"/>
    <property type="match status" value="1"/>
</dbReference>
<comment type="subunit">
    <text evidence="4">F-type ATPases have 2 components, CF(1) - the catalytic core - and CF(0) - the membrane proton channel. CF(1) has five subunits: alpha(3), beta(3), gamma(1), delta(1), epsilon(1). CF(0) has three main subunits: a, b and c.</text>
</comment>
<comment type="subcellular location">
    <subcellularLocation>
        <location evidence="2">Membrane</location>
        <topology evidence="2">Multi-pass membrane protein</topology>
    </subcellularLocation>
    <subcellularLocation>
        <location evidence="13">Mitochondrion inner membrane</location>
        <topology evidence="13">Multi-pass membrane protein</topology>
    </subcellularLocation>
</comment>
<dbReference type="SUPFAM" id="SSF81336">
    <property type="entry name" value="F1F0 ATP synthase subunit A"/>
    <property type="match status" value="1"/>
</dbReference>
<dbReference type="GO" id="GO:0045259">
    <property type="term" value="C:proton-transporting ATP synthase complex"/>
    <property type="evidence" value="ECO:0007669"/>
    <property type="project" value="UniProtKB-KW"/>
</dbReference>
<dbReference type="InterPro" id="IPR000568">
    <property type="entry name" value="ATP_synth_F0_asu"/>
</dbReference>
<dbReference type="Gene3D" id="1.20.120.220">
    <property type="entry name" value="ATP synthase, F0 complex, subunit A"/>
    <property type="match status" value="1"/>
</dbReference>
<reference evidence="15" key="1">
    <citation type="submission" date="2016-04" db="EMBL/GenBank/DDBJ databases">
        <title>Mitochondria of beetle species.</title>
        <authorList>
            <person name="Hunter A."/>
            <person name="Moriniere J."/>
            <person name="Tang P."/>
            <person name="Linard B."/>
            <person name="Crampton-Platt A."/>
            <person name="Vogler A.P."/>
        </authorList>
    </citation>
    <scope>NUCLEOTIDE SEQUENCE</scope>
</reference>
<accession>A0A343C2E3</accession>
<evidence type="ECO:0000256" key="3">
    <source>
        <dbReference type="ARBA" id="ARBA00006810"/>
    </source>
</evidence>
<evidence type="ECO:0000256" key="10">
    <source>
        <dbReference type="ARBA" id="ARBA00023065"/>
    </source>
</evidence>
<keyword evidence="15" id="KW-0496">Mitochondrion</keyword>
<keyword evidence="12" id="KW-0066">ATP synthesis</keyword>
<dbReference type="InterPro" id="IPR035908">
    <property type="entry name" value="F0_ATP_A_sf"/>
</dbReference>